<sequence length="210" mass="22512">MHPINLHQTSGHAVLIVHLSSIDPASVTSQIAPSHRAAEISFNHADSNSTTLSTTVLVQPVLSQEQQQPLVVDLIQECSYSISPENIVIRFKKASHPTEWQALQIHIKTHSITTTNNDQLAPPSAAASTTATDMEVVVEEQAGGERESTVIAKFVTGTNTTSFQEAIRSQPLWEDQAGSQVVGNVQAKRVPGMNAIQMTAELIAPSSSSS</sequence>
<keyword evidence="2" id="KW-1185">Reference proteome</keyword>
<evidence type="ECO:0000313" key="2">
    <source>
        <dbReference type="Proteomes" id="UP000723463"/>
    </source>
</evidence>
<accession>A0A9P6K590</accession>
<dbReference type="EMBL" id="JAAAXW010000040">
    <property type="protein sequence ID" value="KAF9547582.1"/>
    <property type="molecule type" value="Genomic_DNA"/>
</dbReference>
<gene>
    <name evidence="1" type="ORF">EC957_008238</name>
</gene>
<dbReference type="Proteomes" id="UP000723463">
    <property type="component" value="Unassembled WGS sequence"/>
</dbReference>
<comment type="caution">
    <text evidence="1">The sequence shown here is derived from an EMBL/GenBank/DDBJ whole genome shotgun (WGS) entry which is preliminary data.</text>
</comment>
<reference evidence="1" key="1">
    <citation type="journal article" date="2020" name="Fungal Divers.">
        <title>Resolving the Mortierellaceae phylogeny through synthesis of multi-gene phylogenetics and phylogenomics.</title>
        <authorList>
            <person name="Vandepol N."/>
            <person name="Liber J."/>
            <person name="Desiro A."/>
            <person name="Na H."/>
            <person name="Kennedy M."/>
            <person name="Barry K."/>
            <person name="Grigoriev I.V."/>
            <person name="Miller A.N."/>
            <person name="O'Donnell K."/>
            <person name="Stajich J.E."/>
            <person name="Bonito G."/>
        </authorList>
    </citation>
    <scope>NUCLEOTIDE SEQUENCE</scope>
    <source>
        <strain evidence="1">NRRL 2591</strain>
    </source>
</reference>
<name>A0A9P6K590_9FUNG</name>
<evidence type="ECO:0000313" key="1">
    <source>
        <dbReference type="EMBL" id="KAF9547582.1"/>
    </source>
</evidence>
<protein>
    <submittedName>
        <fullName evidence="1">Uncharacterized protein</fullName>
    </submittedName>
</protein>
<proteinExistence type="predicted"/>
<dbReference type="AlphaFoldDB" id="A0A9P6K590"/>
<organism evidence="1 2">
    <name type="scientific">Mortierella hygrophila</name>
    <dbReference type="NCBI Taxonomy" id="979708"/>
    <lineage>
        <taxon>Eukaryota</taxon>
        <taxon>Fungi</taxon>
        <taxon>Fungi incertae sedis</taxon>
        <taxon>Mucoromycota</taxon>
        <taxon>Mortierellomycotina</taxon>
        <taxon>Mortierellomycetes</taxon>
        <taxon>Mortierellales</taxon>
        <taxon>Mortierellaceae</taxon>
        <taxon>Mortierella</taxon>
    </lineage>
</organism>